<protein>
    <submittedName>
        <fullName evidence="1">Uncharacterized protein</fullName>
    </submittedName>
</protein>
<dbReference type="Proteomes" id="UP000831701">
    <property type="component" value="Chromosome 5"/>
</dbReference>
<sequence length="137" mass="15856">MAPWVDEIRPEYLKSLDVVVLSWQTRLCNIAWRSGTVPLEWQTGVVVPLFKKGDRRVCSNYRGSHFSASREGLLTEQRLMSVVSAGLHMGLEQTSDAFFTFHFRLKKELVVDFNGKQERRFELWFGLNDGYHSCLLS</sequence>
<comment type="caution">
    <text evidence="1">The sequence shown here is derived from an EMBL/GenBank/DDBJ whole genome shotgun (WGS) entry which is preliminary data.</text>
</comment>
<accession>A0ACB8WVS7</accession>
<organism evidence="1 2">
    <name type="scientific">Scortum barcoo</name>
    <name type="common">barcoo grunter</name>
    <dbReference type="NCBI Taxonomy" id="214431"/>
    <lineage>
        <taxon>Eukaryota</taxon>
        <taxon>Metazoa</taxon>
        <taxon>Chordata</taxon>
        <taxon>Craniata</taxon>
        <taxon>Vertebrata</taxon>
        <taxon>Euteleostomi</taxon>
        <taxon>Actinopterygii</taxon>
        <taxon>Neopterygii</taxon>
        <taxon>Teleostei</taxon>
        <taxon>Neoteleostei</taxon>
        <taxon>Acanthomorphata</taxon>
        <taxon>Eupercaria</taxon>
        <taxon>Centrarchiformes</taxon>
        <taxon>Terapontoidei</taxon>
        <taxon>Terapontidae</taxon>
        <taxon>Scortum</taxon>
    </lineage>
</organism>
<gene>
    <name evidence="1" type="ORF">L3Q82_006787</name>
</gene>
<keyword evidence="2" id="KW-1185">Reference proteome</keyword>
<evidence type="ECO:0000313" key="1">
    <source>
        <dbReference type="EMBL" id="KAI3371914.1"/>
    </source>
</evidence>
<reference evidence="1" key="1">
    <citation type="submission" date="2022-04" db="EMBL/GenBank/DDBJ databases">
        <title>Jade perch genome.</title>
        <authorList>
            <person name="Chao B."/>
        </authorList>
    </citation>
    <scope>NUCLEOTIDE SEQUENCE</scope>
    <source>
        <strain evidence="1">CB-2022</strain>
    </source>
</reference>
<evidence type="ECO:0000313" key="2">
    <source>
        <dbReference type="Proteomes" id="UP000831701"/>
    </source>
</evidence>
<proteinExistence type="predicted"/>
<name>A0ACB8WVS7_9TELE</name>
<dbReference type="EMBL" id="CM041535">
    <property type="protein sequence ID" value="KAI3371914.1"/>
    <property type="molecule type" value="Genomic_DNA"/>
</dbReference>